<organism evidence="7">
    <name type="scientific">Micromonas pusilla (strain CCMP1545)</name>
    <name type="common">Picoplanktonic green alga</name>
    <dbReference type="NCBI Taxonomy" id="564608"/>
    <lineage>
        <taxon>Eukaryota</taxon>
        <taxon>Viridiplantae</taxon>
        <taxon>Chlorophyta</taxon>
        <taxon>Mamiellophyceae</taxon>
        <taxon>Mamiellales</taxon>
        <taxon>Mamiellaceae</taxon>
        <taxon>Micromonas</taxon>
    </lineage>
</organism>
<dbReference type="KEGG" id="mpp:MICPUCDRAFT_50036"/>
<keyword evidence="3" id="KW-0862">Zinc</keyword>
<dbReference type="Gene3D" id="6.10.140.2220">
    <property type="match status" value="1"/>
</dbReference>
<feature type="domain" description="MYND-type" evidence="5">
    <location>
        <begin position="52"/>
        <end position="89"/>
    </location>
</feature>
<evidence type="ECO:0000259" key="5">
    <source>
        <dbReference type="PROSITE" id="PS50865"/>
    </source>
</evidence>
<dbReference type="PROSITE" id="PS50865">
    <property type="entry name" value="ZF_MYND_2"/>
    <property type="match status" value="1"/>
</dbReference>
<gene>
    <name evidence="6" type="ORF">MICPUCDRAFT_50036</name>
</gene>
<dbReference type="OMA" id="IKLEICE"/>
<dbReference type="GO" id="GO:0008270">
    <property type="term" value="F:zinc ion binding"/>
    <property type="evidence" value="ECO:0007669"/>
    <property type="project" value="UniProtKB-KW"/>
</dbReference>
<dbReference type="AlphaFoldDB" id="C1MH35"/>
<dbReference type="EMBL" id="GG663735">
    <property type="protein sequence ID" value="EEH60135.1"/>
    <property type="molecule type" value="Genomic_DNA"/>
</dbReference>
<keyword evidence="1" id="KW-0479">Metal-binding</keyword>
<dbReference type="GeneID" id="9680200"/>
<reference evidence="6 7" key="1">
    <citation type="journal article" date="2009" name="Science">
        <title>Green evolution and dynamic adaptations revealed by genomes of the marine picoeukaryotes Micromonas.</title>
        <authorList>
            <person name="Worden A.Z."/>
            <person name="Lee J.H."/>
            <person name="Mock T."/>
            <person name="Rouze P."/>
            <person name="Simmons M.P."/>
            <person name="Aerts A.L."/>
            <person name="Allen A.E."/>
            <person name="Cuvelier M.L."/>
            <person name="Derelle E."/>
            <person name="Everett M.V."/>
            <person name="Foulon E."/>
            <person name="Grimwood J."/>
            <person name="Gundlach H."/>
            <person name="Henrissat B."/>
            <person name="Napoli C."/>
            <person name="McDonald S.M."/>
            <person name="Parker M.S."/>
            <person name="Rombauts S."/>
            <person name="Salamov A."/>
            <person name="Von Dassow P."/>
            <person name="Badger J.H."/>
            <person name="Coutinho P.M."/>
            <person name="Demir E."/>
            <person name="Dubchak I."/>
            <person name="Gentemann C."/>
            <person name="Eikrem W."/>
            <person name="Gready J.E."/>
            <person name="John U."/>
            <person name="Lanier W."/>
            <person name="Lindquist E.A."/>
            <person name="Lucas S."/>
            <person name="Mayer K.F."/>
            <person name="Moreau H."/>
            <person name="Not F."/>
            <person name="Otillar R."/>
            <person name="Panaud O."/>
            <person name="Pangilinan J."/>
            <person name="Paulsen I."/>
            <person name="Piegu B."/>
            <person name="Poliakov A."/>
            <person name="Robbens S."/>
            <person name="Schmutz J."/>
            <person name="Toulza E."/>
            <person name="Wyss T."/>
            <person name="Zelensky A."/>
            <person name="Zhou K."/>
            <person name="Armbrust E.V."/>
            <person name="Bhattacharya D."/>
            <person name="Goodenough U.W."/>
            <person name="Van de Peer Y."/>
            <person name="Grigoriev I.V."/>
        </authorList>
    </citation>
    <scope>NUCLEOTIDE SEQUENCE [LARGE SCALE GENOMIC DNA]</scope>
    <source>
        <strain evidence="6 7">CCMP1545</strain>
    </source>
</reference>
<proteinExistence type="predicted"/>
<dbReference type="SUPFAM" id="SSF144232">
    <property type="entry name" value="HIT/MYND zinc finger-like"/>
    <property type="match status" value="1"/>
</dbReference>
<evidence type="ECO:0000256" key="2">
    <source>
        <dbReference type="ARBA" id="ARBA00022771"/>
    </source>
</evidence>
<sequence length="90" mass="10003">MASLLRKIPLPPLVLPVVGAVGAIVVLLRAKEALFPGDDSGFSKQVKAYKRCNRCSKKGVKVRCHKCRRAWYCSKQCLKVALDLELCECQ</sequence>
<protein>
    <submittedName>
        <fullName evidence="6">Predicted protein</fullName>
    </submittedName>
</protein>
<evidence type="ECO:0000256" key="3">
    <source>
        <dbReference type="ARBA" id="ARBA00022833"/>
    </source>
</evidence>
<keyword evidence="2 4" id="KW-0863">Zinc-finger</keyword>
<evidence type="ECO:0000313" key="6">
    <source>
        <dbReference type="EMBL" id="EEH60135.1"/>
    </source>
</evidence>
<dbReference type="Proteomes" id="UP000001876">
    <property type="component" value="Unassembled WGS sequence"/>
</dbReference>
<dbReference type="InterPro" id="IPR002893">
    <property type="entry name" value="Znf_MYND"/>
</dbReference>
<accession>C1MH35</accession>
<dbReference type="OrthoDB" id="432970at2759"/>
<evidence type="ECO:0000256" key="4">
    <source>
        <dbReference type="PROSITE-ProRule" id="PRU00134"/>
    </source>
</evidence>
<evidence type="ECO:0000256" key="1">
    <source>
        <dbReference type="ARBA" id="ARBA00022723"/>
    </source>
</evidence>
<keyword evidence="7" id="KW-1185">Reference proteome</keyword>
<dbReference type="RefSeq" id="XP_003054883.1">
    <property type="nucleotide sequence ID" value="XM_003054837.1"/>
</dbReference>
<name>C1MH35_MICPC</name>
<evidence type="ECO:0000313" key="7">
    <source>
        <dbReference type="Proteomes" id="UP000001876"/>
    </source>
</evidence>